<reference evidence="1 2" key="1">
    <citation type="journal article" date="2019" name="Sci. Rep.">
        <title>Orb-weaving spider Araneus ventricosus genome elucidates the spidroin gene catalogue.</title>
        <authorList>
            <person name="Kono N."/>
            <person name="Nakamura H."/>
            <person name="Ohtoshi R."/>
            <person name="Moran D.A.P."/>
            <person name="Shinohara A."/>
            <person name="Yoshida Y."/>
            <person name="Fujiwara M."/>
            <person name="Mori M."/>
            <person name="Tomita M."/>
            <person name="Arakawa K."/>
        </authorList>
    </citation>
    <scope>NUCLEOTIDE SEQUENCE [LARGE SCALE GENOMIC DNA]</scope>
</reference>
<accession>A0A4Y2UTC6</accession>
<protein>
    <submittedName>
        <fullName evidence="1">Uncharacterized protein</fullName>
    </submittedName>
</protein>
<keyword evidence="2" id="KW-1185">Reference proteome</keyword>
<sequence>MRRARALARLKAIRFSVVGYLRKMFHSFFSSLRLSRQASFHHGLRNFLNRGEYLGMVLFAAFIKQSMTFCTASVMSAVLTIDSVISASRMKLPQSARWNRYRGGY</sequence>
<evidence type="ECO:0000313" key="1">
    <source>
        <dbReference type="EMBL" id="GBO16033.1"/>
    </source>
</evidence>
<name>A0A4Y2UTC6_ARAVE</name>
<dbReference type="Proteomes" id="UP000499080">
    <property type="component" value="Unassembled WGS sequence"/>
</dbReference>
<proteinExistence type="predicted"/>
<dbReference type="AlphaFoldDB" id="A0A4Y2UTC6"/>
<organism evidence="1 2">
    <name type="scientific">Araneus ventricosus</name>
    <name type="common">Orbweaver spider</name>
    <name type="synonym">Epeira ventricosa</name>
    <dbReference type="NCBI Taxonomy" id="182803"/>
    <lineage>
        <taxon>Eukaryota</taxon>
        <taxon>Metazoa</taxon>
        <taxon>Ecdysozoa</taxon>
        <taxon>Arthropoda</taxon>
        <taxon>Chelicerata</taxon>
        <taxon>Arachnida</taxon>
        <taxon>Araneae</taxon>
        <taxon>Araneomorphae</taxon>
        <taxon>Entelegynae</taxon>
        <taxon>Araneoidea</taxon>
        <taxon>Araneidae</taxon>
        <taxon>Araneus</taxon>
    </lineage>
</organism>
<gene>
    <name evidence="1" type="ORF">AVEN_115804_1</name>
</gene>
<dbReference type="EMBL" id="BGPR01039977">
    <property type="protein sequence ID" value="GBO16033.1"/>
    <property type="molecule type" value="Genomic_DNA"/>
</dbReference>
<evidence type="ECO:0000313" key="2">
    <source>
        <dbReference type="Proteomes" id="UP000499080"/>
    </source>
</evidence>
<comment type="caution">
    <text evidence="1">The sequence shown here is derived from an EMBL/GenBank/DDBJ whole genome shotgun (WGS) entry which is preliminary data.</text>
</comment>